<dbReference type="Proteomes" id="UP000070501">
    <property type="component" value="Unassembled WGS sequence"/>
</dbReference>
<protein>
    <submittedName>
        <fullName evidence="1">Uncharacterized protein</fullName>
    </submittedName>
</protein>
<gene>
    <name evidence="1" type="ORF">Micbo1qcDRAFT_160328</name>
</gene>
<feature type="non-terminal residue" evidence="1">
    <location>
        <position position="84"/>
    </location>
</feature>
<dbReference type="InParanoid" id="A0A136J5V8"/>
<evidence type="ECO:0000313" key="2">
    <source>
        <dbReference type="Proteomes" id="UP000070501"/>
    </source>
</evidence>
<dbReference type="EMBL" id="KQ964248">
    <property type="protein sequence ID" value="KXJ92588.1"/>
    <property type="molecule type" value="Genomic_DNA"/>
</dbReference>
<reference evidence="2" key="1">
    <citation type="submission" date="2016-02" db="EMBL/GenBank/DDBJ databases">
        <title>Draft genome sequence of Microdochium bolleyi, a fungal endophyte of beachgrass.</title>
        <authorList>
            <consortium name="DOE Joint Genome Institute"/>
            <person name="David A.S."/>
            <person name="May G."/>
            <person name="Haridas S."/>
            <person name="Lim J."/>
            <person name="Wang M."/>
            <person name="Labutti K."/>
            <person name="Lipzen A."/>
            <person name="Barry K."/>
            <person name="Grigoriev I.V."/>
        </authorList>
    </citation>
    <scope>NUCLEOTIDE SEQUENCE [LARGE SCALE GENOMIC DNA]</scope>
    <source>
        <strain evidence="2">J235TASD1</strain>
    </source>
</reference>
<dbReference type="STRING" id="196109.A0A136J5V8"/>
<name>A0A136J5V8_9PEZI</name>
<evidence type="ECO:0000313" key="1">
    <source>
        <dbReference type="EMBL" id="KXJ92588.1"/>
    </source>
</evidence>
<dbReference type="OrthoDB" id="4455544at2759"/>
<dbReference type="AlphaFoldDB" id="A0A136J5V8"/>
<sequence>MSFVCRGHMDSIDHPGRSGGALIRTPRTKYDVPLGLTQEYLLAPFFFKQQHTSDILDSLQEHWHDWAGFGRTLYRYQDMFPWDC</sequence>
<proteinExistence type="predicted"/>
<keyword evidence="2" id="KW-1185">Reference proteome</keyword>
<organism evidence="1 2">
    <name type="scientific">Microdochium bolleyi</name>
    <dbReference type="NCBI Taxonomy" id="196109"/>
    <lineage>
        <taxon>Eukaryota</taxon>
        <taxon>Fungi</taxon>
        <taxon>Dikarya</taxon>
        <taxon>Ascomycota</taxon>
        <taxon>Pezizomycotina</taxon>
        <taxon>Sordariomycetes</taxon>
        <taxon>Xylariomycetidae</taxon>
        <taxon>Xylariales</taxon>
        <taxon>Microdochiaceae</taxon>
        <taxon>Microdochium</taxon>
    </lineage>
</organism>
<accession>A0A136J5V8</accession>